<feature type="domain" description="DUF4371" evidence="1">
    <location>
        <begin position="44"/>
        <end position="160"/>
    </location>
</feature>
<dbReference type="EMBL" id="VUJU01011718">
    <property type="protein sequence ID" value="KAF0710231.1"/>
    <property type="molecule type" value="Genomic_DNA"/>
</dbReference>
<protein>
    <submittedName>
        <fullName evidence="2">Zinc finger MYM-type protein 1-like</fullName>
    </submittedName>
</protein>
<dbReference type="Pfam" id="PF14291">
    <property type="entry name" value="DUF4371"/>
    <property type="match status" value="1"/>
</dbReference>
<organism evidence="2 3">
    <name type="scientific">Aphis craccivora</name>
    <name type="common">Cowpea aphid</name>
    <dbReference type="NCBI Taxonomy" id="307492"/>
    <lineage>
        <taxon>Eukaryota</taxon>
        <taxon>Metazoa</taxon>
        <taxon>Ecdysozoa</taxon>
        <taxon>Arthropoda</taxon>
        <taxon>Hexapoda</taxon>
        <taxon>Insecta</taxon>
        <taxon>Pterygota</taxon>
        <taxon>Neoptera</taxon>
        <taxon>Paraneoptera</taxon>
        <taxon>Hemiptera</taxon>
        <taxon>Sternorrhyncha</taxon>
        <taxon>Aphidomorpha</taxon>
        <taxon>Aphidoidea</taxon>
        <taxon>Aphididae</taxon>
        <taxon>Aphidini</taxon>
        <taxon>Aphis</taxon>
        <taxon>Aphis</taxon>
    </lineage>
</organism>
<evidence type="ECO:0000313" key="2">
    <source>
        <dbReference type="EMBL" id="KAF0710231.1"/>
    </source>
</evidence>
<dbReference type="InterPro" id="IPR012337">
    <property type="entry name" value="RNaseH-like_sf"/>
</dbReference>
<dbReference type="OrthoDB" id="6630012at2759"/>
<proteinExistence type="predicted"/>
<dbReference type="SUPFAM" id="SSF53098">
    <property type="entry name" value="Ribonuclease H-like"/>
    <property type="match status" value="1"/>
</dbReference>
<dbReference type="PANTHER" id="PTHR45749">
    <property type="match status" value="1"/>
</dbReference>
<sequence length="620" mass="70426">MLYDDCGLFISTAKLVSHYSETMKNHLDTIKEYKDSGKMLCAHYLSPQSQNEFLEICAKKVQQKIIEEIKKCQYYSIIVDGTPDVSHKEQFVFVTRYVFENDETWDIQERFPTMVDYEKKTGADIANKIEEILIECNLDLALCRGQGYDNAANMSGKYNGAKSKIIEKYPQALFSPCSAHSLNLCGVHAMETSTEIKTFFGNIQKLYNFFSSTRWSARIGAIRPLSKNYSGILNSLVRVKNEINLPADNHAKAVGLISWLHSFEFILLTTIWYKVLQCIDDRNKILQSKKTSIDESSMHFQQLATEIQQIKECWNDLLLESKSVASTLNLTTEFKITSRVRRKKHFHHDISDEQTFHDIENKFKVEVFVTALDRLLSDIYGIQTSIEKITNTFSSIISPPDTEELRDEYLKAQADIIASLYPNDMCANVLKEELQIYLKIHKVSTIIFNDSEIASISILNQIYKKGLQNILPQICICLQILSTIPTLWFAMASAGLTMCTGLLGQAPVVGSKNAETYEKIHNQEAACDIITWFGSSYTGPGNKLYDANNKFIGCSLPRTEMDKVTFQHDVDYNTMTNPTKDQVWKADKKSILAAMNTTDKYYGNVATIVGLGLKNIAERT</sequence>
<comment type="caution">
    <text evidence="2">The sequence shown here is derived from an EMBL/GenBank/DDBJ whole genome shotgun (WGS) entry which is preliminary data.</text>
</comment>
<name>A0A6G0VU55_APHCR</name>
<dbReference type="Proteomes" id="UP000478052">
    <property type="component" value="Unassembled WGS sequence"/>
</dbReference>
<dbReference type="PANTHER" id="PTHR45749:SF33">
    <property type="entry name" value="ZINC FINGER MYM-TYPE PROTEIN 1"/>
    <property type="match status" value="1"/>
</dbReference>
<evidence type="ECO:0000259" key="1">
    <source>
        <dbReference type="Pfam" id="PF14291"/>
    </source>
</evidence>
<dbReference type="AlphaFoldDB" id="A0A6G0VU55"/>
<evidence type="ECO:0000313" key="3">
    <source>
        <dbReference type="Proteomes" id="UP000478052"/>
    </source>
</evidence>
<reference evidence="2 3" key="1">
    <citation type="submission" date="2019-08" db="EMBL/GenBank/DDBJ databases">
        <title>Whole genome of Aphis craccivora.</title>
        <authorList>
            <person name="Voronova N.V."/>
            <person name="Shulinski R.S."/>
            <person name="Bandarenka Y.V."/>
            <person name="Zhorov D.G."/>
            <person name="Warner D."/>
        </authorList>
    </citation>
    <scope>NUCLEOTIDE SEQUENCE [LARGE SCALE GENOMIC DNA]</scope>
    <source>
        <strain evidence="2">180601</strain>
        <tissue evidence="2">Whole Body</tissue>
    </source>
</reference>
<accession>A0A6G0VU55</accession>
<dbReference type="InterPro" id="IPR025398">
    <property type="entry name" value="DUF4371"/>
</dbReference>
<gene>
    <name evidence="2" type="ORF">FWK35_00035754</name>
</gene>
<feature type="non-terminal residue" evidence="2">
    <location>
        <position position="620"/>
    </location>
</feature>
<keyword evidence="3" id="KW-1185">Reference proteome</keyword>